<dbReference type="STRING" id="1300222.I532_07770"/>
<dbReference type="Pfam" id="PF13786">
    <property type="entry name" value="DUF4179"/>
    <property type="match status" value="1"/>
</dbReference>
<keyword evidence="2" id="KW-0472">Membrane</keyword>
<proteinExistence type="predicted"/>
<feature type="domain" description="DUF5643" evidence="4">
    <location>
        <begin position="252"/>
        <end position="358"/>
    </location>
</feature>
<evidence type="ECO:0000256" key="2">
    <source>
        <dbReference type="SAM" id="Phobius"/>
    </source>
</evidence>
<feature type="compositionally biased region" description="Basic and acidic residues" evidence="1">
    <location>
        <begin position="17"/>
        <end position="27"/>
    </location>
</feature>
<dbReference type="Gene3D" id="2.60.40.1630">
    <property type="entry name" value="bacillus anthracis domain"/>
    <property type="match status" value="1"/>
</dbReference>
<comment type="caution">
    <text evidence="5">The sequence shown here is derived from an EMBL/GenBank/DDBJ whole genome shotgun (WGS) entry which is preliminary data.</text>
</comment>
<keyword evidence="6" id="KW-1185">Reference proteome</keyword>
<dbReference type="AlphaFoldDB" id="M8E3N2"/>
<dbReference type="InterPro" id="IPR025436">
    <property type="entry name" value="DUF4179"/>
</dbReference>
<evidence type="ECO:0000313" key="6">
    <source>
        <dbReference type="Proteomes" id="UP000012081"/>
    </source>
</evidence>
<name>M8E3N2_9BACL</name>
<evidence type="ECO:0008006" key="7">
    <source>
        <dbReference type="Google" id="ProtNLM"/>
    </source>
</evidence>
<dbReference type="EMBL" id="APBN01000002">
    <property type="protein sequence ID" value="EMT53896.1"/>
    <property type="molecule type" value="Genomic_DNA"/>
</dbReference>
<feature type="transmembrane region" description="Helical" evidence="2">
    <location>
        <begin position="72"/>
        <end position="98"/>
    </location>
</feature>
<evidence type="ECO:0000313" key="5">
    <source>
        <dbReference type="EMBL" id="EMT53896.1"/>
    </source>
</evidence>
<evidence type="ECO:0000256" key="1">
    <source>
        <dbReference type="SAM" id="MobiDB-lite"/>
    </source>
</evidence>
<organism evidence="5 6">
    <name type="scientific">Brevibacillus borstelensis AK1</name>
    <dbReference type="NCBI Taxonomy" id="1300222"/>
    <lineage>
        <taxon>Bacteria</taxon>
        <taxon>Bacillati</taxon>
        <taxon>Bacillota</taxon>
        <taxon>Bacilli</taxon>
        <taxon>Bacillales</taxon>
        <taxon>Paenibacillaceae</taxon>
        <taxon>Brevibacillus</taxon>
    </lineage>
</organism>
<reference evidence="5 6" key="1">
    <citation type="submission" date="2013-03" db="EMBL/GenBank/DDBJ databases">
        <title>Assembly of a new bacterial strain Brevibacillus borstelensis AK1.</title>
        <authorList>
            <person name="Rajan I."/>
            <person name="PoliReddy D."/>
            <person name="Sugumar T."/>
            <person name="Rathinam K."/>
            <person name="Alqarawi S."/>
            <person name="Khalil A.B."/>
            <person name="Sivakumar N."/>
        </authorList>
    </citation>
    <scope>NUCLEOTIDE SEQUENCE [LARGE SCALE GENOMIC DNA]</scope>
    <source>
        <strain evidence="5 6">AK1</strain>
    </source>
</reference>
<dbReference type="Proteomes" id="UP000012081">
    <property type="component" value="Unassembled WGS sequence"/>
</dbReference>
<dbReference type="Pfam" id="PF18705">
    <property type="entry name" value="DUF5643"/>
    <property type="match status" value="1"/>
</dbReference>
<sequence length="476" mass="53736">MMNRREETDAFFSGEESESRPGEDRIEQQLTEKKVQYEKTQAPPEADAFILAGMTQAKGQLRKHQRIWRIRWSLIAACSLVAGLLFTIRLSPAFAAYVSDIPGMEPIVNLVQAKKGLERAAKHGLAQEIGAFAEADNVSFTIDRVIGDQRRMLLLYTIRHREPGHVVRLEGIDITDDKGNQIPLSYSLSSGSFKPVSHAQEAIEIYPTDESLPLPDHLVVKATIYVDALPMDTPISVTVPIDKSRYADLKEKIYPVNQTITVDGQKLTVSQVAVYPTQAEVTVRFAPENTKHIFGFDNLRLVDEKGQTFAFWGNGIPSHKNGEYEVIYHLESNYFDTPQQLYLKASGIQALDKDKLVVVIDAKNKVLLKAPDDRLSLEALRQNDDVVGMDYHLRVDEQDFHEYGSHISELTDDLGNRYEFVQGTSTPSETETIQRYGVLFKRTEPARKGTPSTYKFTLNYYPTRLKGDLSIPIEIK</sequence>
<feature type="domain" description="DUF4179" evidence="3">
    <location>
        <begin position="70"/>
        <end position="159"/>
    </location>
</feature>
<evidence type="ECO:0000259" key="3">
    <source>
        <dbReference type="Pfam" id="PF13786"/>
    </source>
</evidence>
<feature type="region of interest" description="Disordered" evidence="1">
    <location>
        <begin position="1"/>
        <end position="27"/>
    </location>
</feature>
<evidence type="ECO:0000259" key="4">
    <source>
        <dbReference type="Pfam" id="PF18705"/>
    </source>
</evidence>
<keyword evidence="2" id="KW-1133">Transmembrane helix</keyword>
<accession>M8E3N2</accession>
<dbReference type="PATRIC" id="fig|1300222.3.peg.1599"/>
<gene>
    <name evidence="5" type="ORF">I532_07770</name>
</gene>
<dbReference type="InterPro" id="IPR040680">
    <property type="entry name" value="DUF5643"/>
</dbReference>
<protein>
    <recommendedName>
        <fullName evidence="7">DUF4179 domain-containing protein</fullName>
    </recommendedName>
</protein>
<keyword evidence="2" id="KW-0812">Transmembrane</keyword>